<dbReference type="AlphaFoldDB" id="A0A381IDB5"/>
<keyword evidence="1" id="KW-0812">Transmembrane</keyword>
<keyword evidence="1" id="KW-1133">Transmembrane helix</keyword>
<evidence type="ECO:0000313" key="2">
    <source>
        <dbReference type="EMBL" id="SUY25478.1"/>
    </source>
</evidence>
<dbReference type="RefSeq" id="WP_254216279.1">
    <property type="nucleotide sequence ID" value="NZ_BIVC01000089.1"/>
</dbReference>
<organism evidence="2">
    <name type="scientific">Clostridioides difficile</name>
    <name type="common">Peptoclostridium difficile</name>
    <dbReference type="NCBI Taxonomy" id="1496"/>
    <lineage>
        <taxon>Bacteria</taxon>
        <taxon>Bacillati</taxon>
        <taxon>Bacillota</taxon>
        <taxon>Clostridia</taxon>
        <taxon>Peptostreptococcales</taxon>
        <taxon>Peptostreptococcaceae</taxon>
        <taxon>Clostridioides</taxon>
    </lineage>
</organism>
<keyword evidence="1" id="KW-0472">Membrane</keyword>
<reference evidence="2" key="1">
    <citation type="submission" date="2018-06" db="EMBL/GenBank/DDBJ databases">
        <authorList>
            <consortium name="Pathogen Informatics"/>
            <person name="Doyle S."/>
        </authorList>
    </citation>
    <scope>NUCLEOTIDE SEQUENCE</scope>
    <source>
        <strain evidence="2">NCTC13307</strain>
    </source>
</reference>
<evidence type="ECO:0000256" key="1">
    <source>
        <dbReference type="SAM" id="Phobius"/>
    </source>
</evidence>
<protein>
    <submittedName>
        <fullName evidence="2">Uncharacterized protein</fullName>
    </submittedName>
</protein>
<name>A0A381IDB5_CLODI</name>
<dbReference type="EMBL" id="UFWD01000001">
    <property type="protein sequence ID" value="SUY25478.1"/>
    <property type="molecule type" value="Genomic_DNA"/>
</dbReference>
<feature type="transmembrane region" description="Helical" evidence="1">
    <location>
        <begin position="12"/>
        <end position="30"/>
    </location>
</feature>
<proteinExistence type="predicted"/>
<gene>
    <name evidence="2" type="ORF">NCTC13307_02836</name>
</gene>
<accession>A0A381IDB5</accession>
<sequence>MNKLFPSDINRFKAIIGTSLVLGVIGLGVISKNYHNLLTFKFRPDRKISKILIEENREIIKDINKDTVDIVGTFESFKKGIITIKAGSNNKVKRPENLIDSDGNIRIYLNENTKLVSYIITKESKMDIVKYEEFDVKNLDLLRRYDTINVWIDKENQPKDKHGIMASKLLIGLYE</sequence>